<organism evidence="2 3">
    <name type="scientific">Panaeolus cyanescens</name>
    <dbReference type="NCBI Taxonomy" id="181874"/>
    <lineage>
        <taxon>Eukaryota</taxon>
        <taxon>Fungi</taxon>
        <taxon>Dikarya</taxon>
        <taxon>Basidiomycota</taxon>
        <taxon>Agaricomycotina</taxon>
        <taxon>Agaricomycetes</taxon>
        <taxon>Agaricomycetidae</taxon>
        <taxon>Agaricales</taxon>
        <taxon>Agaricineae</taxon>
        <taxon>Galeropsidaceae</taxon>
        <taxon>Panaeolus</taxon>
    </lineage>
</organism>
<evidence type="ECO:0000313" key="3">
    <source>
        <dbReference type="Proteomes" id="UP000284842"/>
    </source>
</evidence>
<keyword evidence="3" id="KW-1185">Reference proteome</keyword>
<feature type="compositionally biased region" description="Polar residues" evidence="1">
    <location>
        <begin position="29"/>
        <end position="41"/>
    </location>
</feature>
<gene>
    <name evidence="2" type="ORF">CVT24_010889</name>
</gene>
<feature type="region of interest" description="Disordered" evidence="1">
    <location>
        <begin position="1"/>
        <end position="89"/>
    </location>
</feature>
<accession>A0A409YYM4</accession>
<evidence type="ECO:0000313" key="2">
    <source>
        <dbReference type="EMBL" id="PPR08023.1"/>
    </source>
</evidence>
<dbReference type="InParanoid" id="A0A409YYM4"/>
<dbReference type="AlphaFoldDB" id="A0A409YYM4"/>
<dbReference type="EMBL" id="NHTK01000178">
    <property type="protein sequence ID" value="PPR08023.1"/>
    <property type="molecule type" value="Genomic_DNA"/>
</dbReference>
<protein>
    <submittedName>
        <fullName evidence="2">Uncharacterized protein</fullName>
    </submittedName>
</protein>
<reference evidence="2 3" key="1">
    <citation type="journal article" date="2018" name="Evol. Lett.">
        <title>Horizontal gene cluster transfer increased hallucinogenic mushroom diversity.</title>
        <authorList>
            <person name="Reynolds H.T."/>
            <person name="Vijayakumar V."/>
            <person name="Gluck-Thaler E."/>
            <person name="Korotkin H.B."/>
            <person name="Matheny P.B."/>
            <person name="Slot J.C."/>
        </authorList>
    </citation>
    <scope>NUCLEOTIDE SEQUENCE [LARGE SCALE GENOMIC DNA]</scope>
    <source>
        <strain evidence="2 3">2629</strain>
    </source>
</reference>
<comment type="caution">
    <text evidence="2">The sequence shown here is derived from an EMBL/GenBank/DDBJ whole genome shotgun (WGS) entry which is preliminary data.</text>
</comment>
<proteinExistence type="predicted"/>
<feature type="compositionally biased region" description="Polar residues" evidence="1">
    <location>
        <begin position="54"/>
        <end position="66"/>
    </location>
</feature>
<sequence length="89" mass="9436">MSAFAQFVDVEAAEVNDTSPRNVKRKRSTTGTSADGSSQPAPDSIRRSKRVKTESATPVPQTSATSYDEDGGPVGEVTDANRANVKHIT</sequence>
<evidence type="ECO:0000256" key="1">
    <source>
        <dbReference type="SAM" id="MobiDB-lite"/>
    </source>
</evidence>
<feature type="non-terminal residue" evidence="2">
    <location>
        <position position="89"/>
    </location>
</feature>
<name>A0A409YYM4_9AGAR</name>
<dbReference type="Proteomes" id="UP000284842">
    <property type="component" value="Unassembled WGS sequence"/>
</dbReference>